<name>A0ABU2QY96_9ACTN</name>
<dbReference type="InterPro" id="IPR057224">
    <property type="entry name" value="DUF7902"/>
</dbReference>
<evidence type="ECO:0000313" key="6">
    <source>
        <dbReference type="Proteomes" id="UP001183610"/>
    </source>
</evidence>
<evidence type="ECO:0000256" key="1">
    <source>
        <dbReference type="SAM" id="Coils"/>
    </source>
</evidence>
<protein>
    <submittedName>
        <fullName evidence="5">DNA repair ATPase</fullName>
    </submittedName>
</protein>
<feature type="domain" description="DUF3686" evidence="3">
    <location>
        <begin position="23"/>
        <end position="442"/>
    </location>
</feature>
<accession>A0ABU2QY96</accession>
<evidence type="ECO:0000313" key="5">
    <source>
        <dbReference type="EMBL" id="MDT0409418.1"/>
    </source>
</evidence>
<comment type="caution">
    <text evidence="5">The sequence shown here is derived from an EMBL/GenBank/DDBJ whole genome shotgun (WGS) entry which is preliminary data.</text>
</comment>
<dbReference type="EMBL" id="JAVRET010000017">
    <property type="protein sequence ID" value="MDT0409418.1"/>
    <property type="molecule type" value="Genomic_DNA"/>
</dbReference>
<keyword evidence="6" id="KW-1185">Reference proteome</keyword>
<organism evidence="5 6">
    <name type="scientific">Streptomyces evansiae</name>
    <dbReference type="NCBI Taxonomy" id="3075535"/>
    <lineage>
        <taxon>Bacteria</taxon>
        <taxon>Bacillati</taxon>
        <taxon>Actinomycetota</taxon>
        <taxon>Actinomycetes</taxon>
        <taxon>Kitasatosporales</taxon>
        <taxon>Streptomycetaceae</taxon>
        <taxon>Streptomyces</taxon>
    </lineage>
</organism>
<dbReference type="Gene3D" id="3.40.50.300">
    <property type="entry name" value="P-loop containing nucleotide triphosphate hydrolases"/>
    <property type="match status" value="1"/>
</dbReference>
<feature type="region of interest" description="Disordered" evidence="2">
    <location>
        <begin position="447"/>
        <end position="511"/>
    </location>
</feature>
<sequence length="1684" mass="178977">MTSAPGAALVADHSRLRARTDVLATRLAALDAARREAFGGTDVVPDRHGEIGVPRPAHPGDLLAVAPGTLLLGQVPGPGTVRGEPEVGDVLRLYDGKLRPLAEDAVPGLLDDPAFRREFAALHRYFRRAALVRLRRVPGRLLAVFRTGEREGDLKVLRWEDTGDGTYRFLDAAGEREHAAAGRYDVDWHEADRADHVPGRNPHVRLAGGALYVSTVGGRLTVKTENDTETKDVLHEEPVDEPFQSLGDAEFAHAEAGALLLLRVRPYKEEPRYFVFHPLTRRVTRLDALGRSFRRLPGGEGLVYPGGYVLATGEVRRFDLTGREEDGPRFEQEVASPDGEQVLYVFRATEGGPALLLPYHRVRKEVATPLTTHGHALLDDGTLYALEAPGTEATTAHAVRAWRTPFAARAREAEAAGPLARIGAAALVRGIADCLDAVRLARAATGDAGAGDAARGGAGAGDAATGNARTGAGGATEAGASTPDSPTGAGAGAGAGTATPDSPTEAPTPFADVTTEPAHQALLTACDRALDRHPWLAADDLPVDLRTPLREVRDAARRTLESYATVRALAAESAAEVARAAEEVRGLLRRVAGEPASGVFTWVERLTELRRAQGAVLALAGLRHVDTAAVEALAAETGQGLDTTARRALAALEDTAAFTAQEEQLAAYEAEAHALEQASAATELTARVDDLAAGLRTLTETLTSLDGTEATARTRVLHRVTGLLGGLNRARALAAGRAEELGETEQQDAFAAEFALFGQAVTGALAAAHTPEDCESGLTALLARLEGLEARFAGQDAFLAALTEKRAEVSDAFAGRGQSLRDARARRAERLADSARSLLATVARRAADAREPAALAAYFASDPMPLKVRDVVWNLRALGDSVRADELEARLAAVQEEARRALRDRGDLYEDDGATVRLGRHRFAVTRETPVLTLVPAPEGDGLVLALTGTDHRTPVTDPVLTSQPDFWSQELPSENADVYRAEHLAARLFAAHGPASLAARTTEERAALVREEAAAAYDEGHEPGVHDHDAVLLLEALLELALSAGLLRHPAADRAAARLYWTHGPEDGDALARACVSLTRARDTFGVEPGALTALRARLAAHAGSGVWGDGLSEEAAAYLIEQLASDSEDFVVGPGARALLAGFRAHVGTPPYAEEARERLAADDPEGAGALVRGWLEAYVRGATDREAGPETDGDLAEAVALELCEGRAHDVSAPDALQSVKVTGLLGTHPRLTPAPAGGRELTVRIDEFLPRTHAFRTTTAPAFRAYQRHRTRYLAEARAALGLDGYVPRVAGSFVRGRLVDEGYLPLVGDNLAKQLGTAGAGRRTDRGGLLLLLSPPGYGKTTLTGWVAARLGLLHVRVDGPALGGATTSLDPDRAPDEGARRELERLRFALTAGNNVLLHIDDIQHLSPGLLQQFIPLCDTSRTLDGHDLRGKRFAVVMTGNPYTESGESFHVPDMLASRADVWNLGDVLRGKEDAFALSFLENALTAHPSLAPLASRAPADIPALLADTATEHAYGPAERAEIRAVLGHLAHARTTLLRVNAAYIASAARTGAARTEPRFQLQGSYRDMNKIAARVTSGTTPEELESLLTDHYRAEAQTLGPHAEASLLKLAHLRGDPTPEERARWQALCEAERRTSALAGTGDDPVGRAVALLADRLADRLAGVERAIAAVREENRA</sequence>
<dbReference type="SUPFAM" id="SSF52540">
    <property type="entry name" value="P-loop containing nucleoside triphosphate hydrolases"/>
    <property type="match status" value="1"/>
</dbReference>
<dbReference type="InterPro" id="IPR027417">
    <property type="entry name" value="P-loop_NTPase"/>
</dbReference>
<dbReference type="InterPro" id="IPR020958">
    <property type="entry name" value="DUF3686"/>
</dbReference>
<feature type="compositionally biased region" description="Low complexity" evidence="2">
    <location>
        <begin position="477"/>
        <end position="488"/>
    </location>
</feature>
<dbReference type="Pfam" id="PF12458">
    <property type="entry name" value="DUF3686"/>
    <property type="match status" value="1"/>
</dbReference>
<dbReference type="RefSeq" id="WP_010263939.1">
    <property type="nucleotide sequence ID" value="NZ_JAVRET010000017.1"/>
</dbReference>
<proteinExistence type="predicted"/>
<gene>
    <name evidence="5" type="ORF">RM698_10180</name>
</gene>
<reference evidence="6" key="1">
    <citation type="submission" date="2023-07" db="EMBL/GenBank/DDBJ databases">
        <title>30 novel species of actinomycetes from the DSMZ collection.</title>
        <authorList>
            <person name="Nouioui I."/>
        </authorList>
    </citation>
    <scope>NUCLEOTIDE SEQUENCE [LARGE SCALE GENOMIC DNA]</scope>
    <source>
        <strain evidence="6">DSM 41979</strain>
    </source>
</reference>
<evidence type="ECO:0000259" key="4">
    <source>
        <dbReference type="Pfam" id="PF25472"/>
    </source>
</evidence>
<feature type="domain" description="DUF7902" evidence="4">
    <location>
        <begin position="657"/>
        <end position="739"/>
    </location>
</feature>
<keyword evidence="1" id="KW-0175">Coiled coil</keyword>
<evidence type="ECO:0000259" key="3">
    <source>
        <dbReference type="Pfam" id="PF12458"/>
    </source>
</evidence>
<dbReference type="Proteomes" id="UP001183610">
    <property type="component" value="Unassembled WGS sequence"/>
</dbReference>
<evidence type="ECO:0000256" key="2">
    <source>
        <dbReference type="SAM" id="MobiDB-lite"/>
    </source>
</evidence>
<feature type="compositionally biased region" description="Low complexity" evidence="2">
    <location>
        <begin position="461"/>
        <end position="470"/>
    </location>
</feature>
<feature type="coiled-coil region" evidence="1">
    <location>
        <begin position="658"/>
        <end position="685"/>
    </location>
</feature>
<dbReference type="Pfam" id="PF25472">
    <property type="entry name" value="DUF7902"/>
    <property type="match status" value="1"/>
</dbReference>